<gene>
    <name evidence="1" type="ORF">DY000_02040276</name>
</gene>
<keyword evidence="2" id="KW-1185">Reference proteome</keyword>
<proteinExistence type="predicted"/>
<accession>A0ABQ7B7T3</accession>
<dbReference type="Proteomes" id="UP000266723">
    <property type="component" value="Unassembled WGS sequence"/>
</dbReference>
<evidence type="ECO:0000313" key="1">
    <source>
        <dbReference type="EMBL" id="KAF3528263.1"/>
    </source>
</evidence>
<comment type="caution">
    <text evidence="1">The sequence shown here is derived from an EMBL/GenBank/DDBJ whole genome shotgun (WGS) entry which is preliminary data.</text>
</comment>
<protein>
    <submittedName>
        <fullName evidence="1">Uncharacterized protein</fullName>
    </submittedName>
</protein>
<dbReference type="EMBL" id="QGKV02001507">
    <property type="protein sequence ID" value="KAF3528263.1"/>
    <property type="molecule type" value="Genomic_DNA"/>
</dbReference>
<evidence type="ECO:0000313" key="2">
    <source>
        <dbReference type="Proteomes" id="UP000266723"/>
    </source>
</evidence>
<name>A0ABQ7B7T3_BRACR</name>
<reference evidence="1 2" key="1">
    <citation type="journal article" date="2020" name="BMC Genomics">
        <title>Intraspecific diversification of the crop wild relative Brassica cretica Lam. using demographic model selection.</title>
        <authorList>
            <person name="Kioukis A."/>
            <person name="Michalopoulou V.A."/>
            <person name="Briers L."/>
            <person name="Pirintsos S."/>
            <person name="Studholme D.J."/>
            <person name="Pavlidis P."/>
            <person name="Sarris P.F."/>
        </authorList>
    </citation>
    <scope>NUCLEOTIDE SEQUENCE [LARGE SCALE GENOMIC DNA]</scope>
    <source>
        <strain evidence="2">cv. PFS-1207/04</strain>
    </source>
</reference>
<organism evidence="1 2">
    <name type="scientific">Brassica cretica</name>
    <name type="common">Mustard</name>
    <dbReference type="NCBI Taxonomy" id="69181"/>
    <lineage>
        <taxon>Eukaryota</taxon>
        <taxon>Viridiplantae</taxon>
        <taxon>Streptophyta</taxon>
        <taxon>Embryophyta</taxon>
        <taxon>Tracheophyta</taxon>
        <taxon>Spermatophyta</taxon>
        <taxon>Magnoliopsida</taxon>
        <taxon>eudicotyledons</taxon>
        <taxon>Gunneridae</taxon>
        <taxon>Pentapetalae</taxon>
        <taxon>rosids</taxon>
        <taxon>malvids</taxon>
        <taxon>Brassicales</taxon>
        <taxon>Brassicaceae</taxon>
        <taxon>Brassiceae</taxon>
        <taxon>Brassica</taxon>
    </lineage>
</organism>
<sequence>MTRLLLRRIRMALRLAMARVMSSSRFGALESAPDPRQIFLSFTTGLGKPVTSSSLESGGKNPYKKQDLLNQCPKDDYTRLVPLSGLRHRHNLIVDNLSEVETPMMIEHVDEPETFLIHRCVVHGRDPVRAYKLVQYLICSREILGAHILPAPDPIVSEETADMIDILIQPVWILFKARVNDSVDQTRIDNHLLYIQKFFFPDRATHEPELGKSRDWPRN</sequence>